<dbReference type="SUPFAM" id="SSF48208">
    <property type="entry name" value="Six-hairpin glycosidases"/>
    <property type="match status" value="1"/>
</dbReference>
<name>A0ABW1QZR9_9ACTN</name>
<dbReference type="EMBL" id="JBHSQI010000012">
    <property type="protein sequence ID" value="MFC6155029.1"/>
    <property type="molecule type" value="Genomic_DNA"/>
</dbReference>
<keyword evidence="2" id="KW-1185">Reference proteome</keyword>
<dbReference type="RefSeq" id="WP_239022027.1">
    <property type="nucleotide sequence ID" value="NZ_CP034929.1"/>
</dbReference>
<dbReference type="Gene3D" id="1.50.10.10">
    <property type="match status" value="1"/>
</dbReference>
<reference evidence="2" key="1">
    <citation type="journal article" date="2019" name="Int. J. Syst. Evol. Microbiol.">
        <title>The Global Catalogue of Microorganisms (GCM) 10K type strain sequencing project: providing services to taxonomists for standard genome sequencing and annotation.</title>
        <authorList>
            <consortium name="The Broad Institute Genomics Platform"/>
            <consortium name="The Broad Institute Genome Sequencing Center for Infectious Disease"/>
            <person name="Wu L."/>
            <person name="Ma J."/>
        </authorList>
    </citation>
    <scope>NUCLEOTIDE SEQUENCE [LARGE SCALE GENOMIC DNA]</scope>
    <source>
        <strain evidence="2">DFY28</strain>
    </source>
</reference>
<comment type="caution">
    <text evidence="1">The sequence shown here is derived from an EMBL/GenBank/DDBJ whole genome shotgun (WGS) entry which is preliminary data.</text>
</comment>
<sequence>MNLPTAACPVPAVEGVLSADDVRATARSIVAMQEPSGAIPWTPGDKTDVWNHVEAAMALLVAGEVEAAEKAYAWTLGLQRPDGSWPMKIVEGVVEDESAETNMSAYLAVGIWHHWLVRGDRDFVETYWPAVSRGLDWVVGMQLPFGGIAWSQEWREGRAGSVNAEALVAGSSSIHHAFKAGLALAGLLDDSRPEWEFAAARLAHALRFHRDLFLDKKQFSMDWYYPVLGGAVRGPEAEVLLASTSPGWDTFVEEGLGIRCVSENPWVTGAETCELVMSLEANGDRERALQLFADMQHLRHENGSYWTGYVFPDEVNWPGEQTTYTAAAVILAADQLSRTTPGADIMRGETMPRVGDLDCGCEASRAAQSTQS</sequence>
<dbReference type="Proteomes" id="UP001596098">
    <property type="component" value="Unassembled WGS sequence"/>
</dbReference>
<organism evidence="1 2">
    <name type="scientific">Nocardioides yefusunii</name>
    <dbReference type="NCBI Taxonomy" id="2500546"/>
    <lineage>
        <taxon>Bacteria</taxon>
        <taxon>Bacillati</taxon>
        <taxon>Actinomycetota</taxon>
        <taxon>Actinomycetes</taxon>
        <taxon>Propionibacteriales</taxon>
        <taxon>Nocardioidaceae</taxon>
        <taxon>Nocardioides</taxon>
    </lineage>
</organism>
<evidence type="ECO:0000313" key="2">
    <source>
        <dbReference type="Proteomes" id="UP001596098"/>
    </source>
</evidence>
<dbReference type="InterPro" id="IPR008928">
    <property type="entry name" value="6-hairpin_glycosidase_sf"/>
</dbReference>
<accession>A0ABW1QZR9</accession>
<protein>
    <submittedName>
        <fullName evidence="1">Prenyltransferase</fullName>
    </submittedName>
</protein>
<dbReference type="InterPro" id="IPR012341">
    <property type="entry name" value="6hp_glycosidase-like_sf"/>
</dbReference>
<gene>
    <name evidence="1" type="ORF">ACFPWU_15305</name>
</gene>
<evidence type="ECO:0000313" key="1">
    <source>
        <dbReference type="EMBL" id="MFC6155029.1"/>
    </source>
</evidence>
<proteinExistence type="predicted"/>